<sequence length="167" mass="19857">MLWPFVVSTMEELRQKINQELVWEAKSFPINQFLKRDGSINHNKIKQLRPDFRQDAKNLIFINRALDAHGVFFGYEKLVFHSLNQLVEIWCPDHQDYFMQTARSHLEGNGCQKCRHRMVTRVTDYGSYTVPAYYHKFSIDGDSIIWYNNSSKLIKPLEVKDEIRFPE</sequence>
<proteinExistence type="predicted"/>
<keyword evidence="2" id="KW-1185">Reference proteome</keyword>
<organism evidence="1 2">
    <name type="scientific">Klebsiella phage vB_KppS-Storm</name>
    <dbReference type="NCBI Taxonomy" id="2762828"/>
    <lineage>
        <taxon>Viruses</taxon>
        <taxon>Duplodnaviria</taxon>
        <taxon>Heunggongvirae</taxon>
        <taxon>Uroviricota</taxon>
        <taxon>Caudoviricetes</taxon>
        <taxon>Demerecviridae</taxon>
        <taxon>Sugarlandvirus</taxon>
        <taxon>Sugarlandvirus storm</taxon>
    </lineage>
</organism>
<reference evidence="1 2" key="1">
    <citation type="submission" date="2020-09" db="EMBL/GenBank/DDBJ databases">
        <authorList>
            <person name="Jameson E."/>
        </authorList>
    </citation>
    <scope>NUCLEOTIDE SEQUENCE [LARGE SCALE GENOMIC DNA]</scope>
</reference>
<protein>
    <submittedName>
        <fullName evidence="1">Uncharacterized protein</fullName>
    </submittedName>
</protein>
<evidence type="ECO:0000313" key="1">
    <source>
        <dbReference type="EMBL" id="CAD5239295.1"/>
    </source>
</evidence>
<name>A0A7R8MKD0_9CAUD</name>
<gene>
    <name evidence="1" type="ORF">IBKLEAMG_00005</name>
</gene>
<evidence type="ECO:0000313" key="2">
    <source>
        <dbReference type="Proteomes" id="UP000596287"/>
    </source>
</evidence>
<accession>A0A7R8MKD0</accession>
<dbReference type="Proteomes" id="UP000596287">
    <property type="component" value="Chromosome"/>
</dbReference>
<dbReference type="EMBL" id="LR881112">
    <property type="protein sequence ID" value="CAD5239295.1"/>
    <property type="molecule type" value="Genomic_DNA"/>
</dbReference>